<dbReference type="AlphaFoldDB" id="A0A2K1KH52"/>
<gene>
    <name evidence="1" type="ORF">PHYPA_009485</name>
</gene>
<proteinExistence type="predicted"/>
<reference evidence="1 3" key="2">
    <citation type="journal article" date="2018" name="Plant J.">
        <title>The Physcomitrella patens chromosome-scale assembly reveals moss genome structure and evolution.</title>
        <authorList>
            <person name="Lang D."/>
            <person name="Ullrich K.K."/>
            <person name="Murat F."/>
            <person name="Fuchs J."/>
            <person name="Jenkins J."/>
            <person name="Haas F.B."/>
            <person name="Piednoel M."/>
            <person name="Gundlach H."/>
            <person name="Van Bel M."/>
            <person name="Meyberg R."/>
            <person name="Vives C."/>
            <person name="Morata J."/>
            <person name="Symeonidi A."/>
            <person name="Hiss M."/>
            <person name="Muchero W."/>
            <person name="Kamisugi Y."/>
            <person name="Saleh O."/>
            <person name="Blanc G."/>
            <person name="Decker E.L."/>
            <person name="van Gessel N."/>
            <person name="Grimwood J."/>
            <person name="Hayes R.D."/>
            <person name="Graham S.W."/>
            <person name="Gunter L.E."/>
            <person name="McDaniel S.F."/>
            <person name="Hoernstein S.N.W."/>
            <person name="Larsson A."/>
            <person name="Li F.W."/>
            <person name="Perroud P.F."/>
            <person name="Phillips J."/>
            <person name="Ranjan P."/>
            <person name="Rokshar D.S."/>
            <person name="Rothfels C.J."/>
            <person name="Schneider L."/>
            <person name="Shu S."/>
            <person name="Stevenson D.W."/>
            <person name="Thummler F."/>
            <person name="Tillich M."/>
            <person name="Villarreal Aguilar J.C."/>
            <person name="Widiez T."/>
            <person name="Wong G.K."/>
            <person name="Wymore A."/>
            <person name="Zhang Y."/>
            <person name="Zimmer A.D."/>
            <person name="Quatrano R.S."/>
            <person name="Mayer K.F.X."/>
            <person name="Goodstein D."/>
            <person name="Casacuberta J.M."/>
            <person name="Vandepoele K."/>
            <person name="Reski R."/>
            <person name="Cuming A.C."/>
            <person name="Tuskan G.A."/>
            <person name="Maumus F."/>
            <person name="Salse J."/>
            <person name="Schmutz J."/>
            <person name="Rensing S.A."/>
        </authorList>
    </citation>
    <scope>NUCLEOTIDE SEQUENCE [LARGE SCALE GENOMIC DNA]</scope>
    <source>
        <strain evidence="2 3">cv. Gransden 2004</strain>
    </source>
</reference>
<dbReference type="InParanoid" id="A0A2K1KH52"/>
<name>A0A2K1KH52_PHYPA</name>
<dbReference type="Proteomes" id="UP000006727">
    <property type="component" value="Chromosome 6"/>
</dbReference>
<organism evidence="1">
    <name type="scientific">Physcomitrium patens</name>
    <name type="common">Spreading-leaved earth moss</name>
    <name type="synonym">Physcomitrella patens</name>
    <dbReference type="NCBI Taxonomy" id="3218"/>
    <lineage>
        <taxon>Eukaryota</taxon>
        <taxon>Viridiplantae</taxon>
        <taxon>Streptophyta</taxon>
        <taxon>Embryophyta</taxon>
        <taxon>Bryophyta</taxon>
        <taxon>Bryophytina</taxon>
        <taxon>Bryopsida</taxon>
        <taxon>Funariidae</taxon>
        <taxon>Funariales</taxon>
        <taxon>Funariaceae</taxon>
        <taxon>Physcomitrium</taxon>
    </lineage>
</organism>
<reference evidence="2" key="3">
    <citation type="submission" date="2020-12" db="UniProtKB">
        <authorList>
            <consortium name="EnsemblPlants"/>
        </authorList>
    </citation>
    <scope>IDENTIFICATION</scope>
</reference>
<sequence>MLLFDSHPQVQILLQVYCSFDEVLKYMKWTSGFFLTTDQTGKCKFCSETVSSSKLAALHLEVKI</sequence>
<reference evidence="1 3" key="1">
    <citation type="journal article" date="2008" name="Science">
        <title>The Physcomitrella genome reveals evolutionary insights into the conquest of land by plants.</title>
        <authorList>
            <person name="Rensing S."/>
            <person name="Lang D."/>
            <person name="Zimmer A."/>
            <person name="Terry A."/>
            <person name="Salamov A."/>
            <person name="Shapiro H."/>
            <person name="Nishiyama T."/>
            <person name="Perroud P.-F."/>
            <person name="Lindquist E."/>
            <person name="Kamisugi Y."/>
            <person name="Tanahashi T."/>
            <person name="Sakakibara K."/>
            <person name="Fujita T."/>
            <person name="Oishi K."/>
            <person name="Shin-I T."/>
            <person name="Kuroki Y."/>
            <person name="Toyoda A."/>
            <person name="Suzuki Y."/>
            <person name="Hashimoto A."/>
            <person name="Yamaguchi K."/>
            <person name="Sugano A."/>
            <person name="Kohara Y."/>
            <person name="Fujiyama A."/>
            <person name="Anterola A."/>
            <person name="Aoki S."/>
            <person name="Ashton N."/>
            <person name="Barbazuk W.B."/>
            <person name="Barker E."/>
            <person name="Bennetzen J."/>
            <person name="Bezanilla M."/>
            <person name="Blankenship R."/>
            <person name="Cho S.H."/>
            <person name="Dutcher S."/>
            <person name="Estelle M."/>
            <person name="Fawcett J.A."/>
            <person name="Gundlach H."/>
            <person name="Hanada K."/>
            <person name="Heyl A."/>
            <person name="Hicks K.A."/>
            <person name="Hugh J."/>
            <person name="Lohr M."/>
            <person name="Mayer K."/>
            <person name="Melkozernov A."/>
            <person name="Murata T."/>
            <person name="Nelson D."/>
            <person name="Pils B."/>
            <person name="Prigge M."/>
            <person name="Reiss B."/>
            <person name="Renner T."/>
            <person name="Rombauts S."/>
            <person name="Rushton P."/>
            <person name="Sanderfoot A."/>
            <person name="Schween G."/>
            <person name="Shiu S.-H."/>
            <person name="Stueber K."/>
            <person name="Theodoulou F.L."/>
            <person name="Tu H."/>
            <person name="Van de Peer Y."/>
            <person name="Verrier P.J."/>
            <person name="Waters E."/>
            <person name="Wood A."/>
            <person name="Yang L."/>
            <person name="Cove D."/>
            <person name="Cuming A."/>
            <person name="Hasebe M."/>
            <person name="Lucas S."/>
            <person name="Mishler D.B."/>
            <person name="Reski R."/>
            <person name="Grigoriev I."/>
            <person name="Quatrano R.S."/>
            <person name="Boore J.L."/>
        </authorList>
    </citation>
    <scope>NUCLEOTIDE SEQUENCE [LARGE SCALE GENOMIC DNA]</scope>
    <source>
        <strain evidence="2 3">cv. Gransden 2004</strain>
    </source>
</reference>
<dbReference type="Gramene" id="Pp3c6_25770V3.1">
    <property type="protein sequence ID" value="PAC:32975902.CDS.1"/>
    <property type="gene ID" value="Pp3c6_25770"/>
</dbReference>
<dbReference type="EMBL" id="ABEU02000006">
    <property type="protein sequence ID" value="PNR53110.1"/>
    <property type="molecule type" value="Genomic_DNA"/>
</dbReference>
<evidence type="ECO:0000313" key="1">
    <source>
        <dbReference type="EMBL" id="PNR53110.1"/>
    </source>
</evidence>
<keyword evidence="3" id="KW-1185">Reference proteome</keyword>
<accession>A0A2K1KH52</accession>
<evidence type="ECO:0000313" key="2">
    <source>
        <dbReference type="EnsemblPlants" id="PAC:32975902.CDS.1"/>
    </source>
</evidence>
<evidence type="ECO:0000313" key="3">
    <source>
        <dbReference type="Proteomes" id="UP000006727"/>
    </source>
</evidence>
<protein>
    <submittedName>
        <fullName evidence="1 2">Uncharacterized protein</fullName>
    </submittedName>
</protein>
<dbReference type="EnsemblPlants" id="Pp3c6_25770V3.1">
    <property type="protein sequence ID" value="PAC:32975902.CDS.1"/>
    <property type="gene ID" value="Pp3c6_25770"/>
</dbReference>